<dbReference type="Proteomes" id="UP000078542">
    <property type="component" value="Unassembled WGS sequence"/>
</dbReference>
<feature type="non-terminal residue" evidence="1">
    <location>
        <position position="1"/>
    </location>
</feature>
<dbReference type="EMBL" id="KQ977935">
    <property type="protein sequence ID" value="KYM98677.1"/>
    <property type="molecule type" value="Genomic_DNA"/>
</dbReference>
<organism evidence="1 2">
    <name type="scientific">Cyphomyrmex costatus</name>
    <dbReference type="NCBI Taxonomy" id="456900"/>
    <lineage>
        <taxon>Eukaryota</taxon>
        <taxon>Metazoa</taxon>
        <taxon>Ecdysozoa</taxon>
        <taxon>Arthropoda</taxon>
        <taxon>Hexapoda</taxon>
        <taxon>Insecta</taxon>
        <taxon>Pterygota</taxon>
        <taxon>Neoptera</taxon>
        <taxon>Endopterygota</taxon>
        <taxon>Hymenoptera</taxon>
        <taxon>Apocrita</taxon>
        <taxon>Aculeata</taxon>
        <taxon>Formicoidea</taxon>
        <taxon>Formicidae</taxon>
        <taxon>Myrmicinae</taxon>
        <taxon>Cyphomyrmex</taxon>
    </lineage>
</organism>
<proteinExistence type="predicted"/>
<reference evidence="1 2" key="1">
    <citation type="submission" date="2016-03" db="EMBL/GenBank/DDBJ databases">
        <title>Cyphomyrmex costatus WGS genome.</title>
        <authorList>
            <person name="Nygaard S."/>
            <person name="Hu H."/>
            <person name="Boomsma J."/>
            <person name="Zhang G."/>
        </authorList>
    </citation>
    <scope>NUCLEOTIDE SEQUENCE [LARGE SCALE GENOMIC DNA]</scope>
    <source>
        <strain evidence="1">MS0001</strain>
        <tissue evidence="1">Whole body</tissue>
    </source>
</reference>
<accession>A0A195CD01</accession>
<evidence type="ECO:0000313" key="1">
    <source>
        <dbReference type="EMBL" id="KYM98677.1"/>
    </source>
</evidence>
<name>A0A195CD01_9HYME</name>
<dbReference type="AlphaFoldDB" id="A0A195CD01"/>
<gene>
    <name evidence="1" type="ORF">ALC62_10645</name>
</gene>
<protein>
    <submittedName>
        <fullName evidence="1">Uncharacterized protein</fullName>
    </submittedName>
</protein>
<sequence>AYFDKIVRRFHCVDHRRSTSMELDRRFEREMKRDNLCAMLTQVPRYFGSSHKISESERKEKPQISPSTARANALLMNPLIALIVLINDSSNEPTSLR</sequence>
<evidence type="ECO:0000313" key="2">
    <source>
        <dbReference type="Proteomes" id="UP000078542"/>
    </source>
</evidence>
<keyword evidence="2" id="KW-1185">Reference proteome</keyword>